<feature type="domain" description="TRNA-binding" evidence="5">
    <location>
        <begin position="74"/>
        <end position="180"/>
    </location>
</feature>
<gene>
    <name evidence="6" type="ORF">CEUSTIGMA_g4925.t1</name>
</gene>
<dbReference type="InterPro" id="IPR002547">
    <property type="entry name" value="tRNA-bd_dom"/>
</dbReference>
<keyword evidence="1 3" id="KW-0820">tRNA-binding</keyword>
<evidence type="ECO:0000256" key="3">
    <source>
        <dbReference type="PROSITE-ProRule" id="PRU00209"/>
    </source>
</evidence>
<keyword evidence="7" id="KW-1185">Reference proteome</keyword>
<dbReference type="InterPro" id="IPR051270">
    <property type="entry name" value="Tyrosine-tRNA_ligase_regulator"/>
</dbReference>
<dbReference type="InterPro" id="IPR012340">
    <property type="entry name" value="NA-bd_OB-fold"/>
</dbReference>
<evidence type="ECO:0000256" key="2">
    <source>
        <dbReference type="ARBA" id="ARBA00022884"/>
    </source>
</evidence>
<evidence type="ECO:0000256" key="1">
    <source>
        <dbReference type="ARBA" id="ARBA00022555"/>
    </source>
</evidence>
<comment type="caution">
    <text evidence="6">The sequence shown here is derived from an EMBL/GenBank/DDBJ whole genome shotgun (WGS) entry which is preliminary data.</text>
</comment>
<dbReference type="AlphaFoldDB" id="A0A250X343"/>
<dbReference type="PANTHER" id="PTHR11586:SF37">
    <property type="entry name" value="TRNA-BINDING DOMAIN-CONTAINING PROTEIN"/>
    <property type="match status" value="1"/>
</dbReference>
<sequence length="240" mass="25394">MASALDLIDKAISTVDKLLAASEVSSKSNSTRTAQNVVNAQQSVTSVAEQPQPSSHKYEAGGKVPPAKAVDRELFAKANLKVAKIMTVNEVPNSEKLYKLTVDVGNNEIKQVCAGLKPYLPTDQLLQLLVVVVVNLKPAKLAGELSEAMILAADTKAADGSTLVRTLAPPPGSEPGDVVMLEGDLAAQVPAKQMKSDDWKKIVESLAVKNFTATFSEKPLRTSKGQITLPSEIPDGSGIH</sequence>
<dbReference type="EMBL" id="BEGY01000025">
    <property type="protein sequence ID" value="GAX77481.1"/>
    <property type="molecule type" value="Genomic_DNA"/>
</dbReference>
<feature type="compositionally biased region" description="Polar residues" evidence="4">
    <location>
        <begin position="41"/>
        <end position="55"/>
    </location>
</feature>
<reference evidence="6 7" key="1">
    <citation type="submission" date="2017-08" db="EMBL/GenBank/DDBJ databases">
        <title>Acidophilic green algal genome provides insights into adaptation to an acidic environment.</title>
        <authorList>
            <person name="Hirooka S."/>
            <person name="Hirose Y."/>
            <person name="Kanesaki Y."/>
            <person name="Higuchi S."/>
            <person name="Fujiwara T."/>
            <person name="Onuma R."/>
            <person name="Era A."/>
            <person name="Ohbayashi R."/>
            <person name="Uzuka A."/>
            <person name="Nozaki H."/>
            <person name="Yoshikawa H."/>
            <person name="Miyagishima S.Y."/>
        </authorList>
    </citation>
    <scope>NUCLEOTIDE SEQUENCE [LARGE SCALE GENOMIC DNA]</scope>
    <source>
        <strain evidence="6 7">NIES-2499</strain>
    </source>
</reference>
<dbReference type="STRING" id="1157962.A0A250X343"/>
<dbReference type="PROSITE" id="PS50886">
    <property type="entry name" value="TRBD"/>
    <property type="match status" value="1"/>
</dbReference>
<protein>
    <recommendedName>
        <fullName evidence="5">tRNA-binding domain-containing protein</fullName>
    </recommendedName>
</protein>
<dbReference type="SUPFAM" id="SSF50249">
    <property type="entry name" value="Nucleic acid-binding proteins"/>
    <property type="match status" value="1"/>
</dbReference>
<keyword evidence="2 3" id="KW-0694">RNA-binding</keyword>
<evidence type="ECO:0000313" key="6">
    <source>
        <dbReference type="EMBL" id="GAX77481.1"/>
    </source>
</evidence>
<dbReference type="OrthoDB" id="19141at2759"/>
<evidence type="ECO:0000259" key="5">
    <source>
        <dbReference type="PROSITE" id="PS50886"/>
    </source>
</evidence>
<evidence type="ECO:0000256" key="4">
    <source>
        <dbReference type="SAM" id="MobiDB-lite"/>
    </source>
</evidence>
<dbReference type="Pfam" id="PF01588">
    <property type="entry name" value="tRNA_bind"/>
    <property type="match status" value="1"/>
</dbReference>
<name>A0A250X343_9CHLO</name>
<proteinExistence type="predicted"/>
<dbReference type="Gene3D" id="2.40.50.140">
    <property type="entry name" value="Nucleic acid-binding proteins"/>
    <property type="match status" value="1"/>
</dbReference>
<evidence type="ECO:0000313" key="7">
    <source>
        <dbReference type="Proteomes" id="UP000232323"/>
    </source>
</evidence>
<accession>A0A250X343</accession>
<dbReference type="GO" id="GO:0000049">
    <property type="term" value="F:tRNA binding"/>
    <property type="evidence" value="ECO:0007669"/>
    <property type="project" value="UniProtKB-UniRule"/>
</dbReference>
<dbReference type="PANTHER" id="PTHR11586">
    <property type="entry name" value="TRNA-AMINOACYLATION COFACTOR ARC1 FAMILY MEMBER"/>
    <property type="match status" value="1"/>
</dbReference>
<feature type="region of interest" description="Disordered" evidence="4">
    <location>
        <begin position="41"/>
        <end position="63"/>
    </location>
</feature>
<organism evidence="6 7">
    <name type="scientific">Chlamydomonas eustigma</name>
    <dbReference type="NCBI Taxonomy" id="1157962"/>
    <lineage>
        <taxon>Eukaryota</taxon>
        <taxon>Viridiplantae</taxon>
        <taxon>Chlorophyta</taxon>
        <taxon>core chlorophytes</taxon>
        <taxon>Chlorophyceae</taxon>
        <taxon>CS clade</taxon>
        <taxon>Chlamydomonadales</taxon>
        <taxon>Chlamydomonadaceae</taxon>
        <taxon>Chlamydomonas</taxon>
    </lineage>
</organism>
<dbReference type="Proteomes" id="UP000232323">
    <property type="component" value="Unassembled WGS sequence"/>
</dbReference>